<accession>A0ABU9Y1F6</accession>
<dbReference type="Gene3D" id="3.10.450.160">
    <property type="entry name" value="inner membrane protein cigr"/>
    <property type="match status" value="1"/>
</dbReference>
<feature type="signal peptide" evidence="2">
    <location>
        <begin position="1"/>
        <end position="22"/>
    </location>
</feature>
<name>A0ABU9Y1F6_9SPHN</name>
<dbReference type="Proteomes" id="UP001419910">
    <property type="component" value="Unassembled WGS sequence"/>
</dbReference>
<evidence type="ECO:0000256" key="2">
    <source>
        <dbReference type="SAM" id="SignalP"/>
    </source>
</evidence>
<feature type="chain" id="PRO_5046042253" evidence="2">
    <location>
        <begin position="23"/>
        <end position="309"/>
    </location>
</feature>
<keyword evidence="4" id="KW-1185">Reference proteome</keyword>
<proteinExistence type="predicted"/>
<keyword evidence="2" id="KW-0732">Signal</keyword>
<reference evidence="3 4" key="1">
    <citation type="submission" date="2024-05" db="EMBL/GenBank/DDBJ databases">
        <authorList>
            <person name="Liu Q."/>
            <person name="Xin Y.-H."/>
        </authorList>
    </citation>
    <scope>NUCLEOTIDE SEQUENCE [LARGE SCALE GENOMIC DNA]</scope>
    <source>
        <strain evidence="3 4">CGMCC 1.10181</strain>
    </source>
</reference>
<gene>
    <name evidence="3" type="ORF">ABC974_08210</name>
</gene>
<comment type="caution">
    <text evidence="3">The sequence shown here is derived from an EMBL/GenBank/DDBJ whole genome shotgun (WGS) entry which is preliminary data.</text>
</comment>
<dbReference type="RefSeq" id="WP_343889618.1">
    <property type="nucleotide sequence ID" value="NZ_BAAAEH010000022.1"/>
</dbReference>
<dbReference type="InterPro" id="IPR024572">
    <property type="entry name" value="RcnB"/>
</dbReference>
<sequence length="309" mass="33036">MRTLMIAGLSMVTAIAATQAGAQHVLSNGQVWQNGHVVPPATVSPNMPANQRPMPARQRLPLPNGVEPGPQNSGGGHVVYPNGYPSAQNGTHRSRWGGSVSGHWQGGAGAPGGWNAYRRPHRGWVLPSYWIAPSFFIYDYGTYGLSAPPQGYHWSRYYDDAVLMDQRGRVMDSVSGIDWDSYDDGYGYAGGYAEAGDGYAAAAGGGGGYGASYAPPVQYQQGPAYPPPVQNGYTTTWSSGGAYAGSGGYVSGGYWYPPATTTTVTIQSAPVVTTTTTEYVETTRYVPARRAYRAKRVVRRRSCCCCCCR</sequence>
<dbReference type="Pfam" id="PF11776">
    <property type="entry name" value="RcnB"/>
    <property type="match status" value="1"/>
</dbReference>
<dbReference type="EMBL" id="JBDIME010000005">
    <property type="protein sequence ID" value="MEN2789605.1"/>
    <property type="molecule type" value="Genomic_DNA"/>
</dbReference>
<evidence type="ECO:0000256" key="1">
    <source>
        <dbReference type="SAM" id="MobiDB-lite"/>
    </source>
</evidence>
<evidence type="ECO:0000313" key="4">
    <source>
        <dbReference type="Proteomes" id="UP001419910"/>
    </source>
</evidence>
<feature type="region of interest" description="Disordered" evidence="1">
    <location>
        <begin position="38"/>
        <end position="84"/>
    </location>
</feature>
<protein>
    <submittedName>
        <fullName evidence="3">RcnB family protein</fullName>
    </submittedName>
</protein>
<organism evidence="3 4">
    <name type="scientific">Sphingomonas oligophenolica</name>
    <dbReference type="NCBI Taxonomy" id="301154"/>
    <lineage>
        <taxon>Bacteria</taxon>
        <taxon>Pseudomonadati</taxon>
        <taxon>Pseudomonadota</taxon>
        <taxon>Alphaproteobacteria</taxon>
        <taxon>Sphingomonadales</taxon>
        <taxon>Sphingomonadaceae</taxon>
        <taxon>Sphingomonas</taxon>
    </lineage>
</organism>
<evidence type="ECO:0000313" key="3">
    <source>
        <dbReference type="EMBL" id="MEN2789605.1"/>
    </source>
</evidence>